<keyword evidence="2" id="KW-1185">Reference proteome</keyword>
<gene>
    <name evidence="1" type="ORF">SAMN04488109_0868</name>
</gene>
<dbReference type="AlphaFoldDB" id="A0A1M5KVN5"/>
<name>A0A1M5KVN5_9BACT</name>
<organism evidence="1 2">
    <name type="scientific">Chryseolinea serpens</name>
    <dbReference type="NCBI Taxonomy" id="947013"/>
    <lineage>
        <taxon>Bacteria</taxon>
        <taxon>Pseudomonadati</taxon>
        <taxon>Bacteroidota</taxon>
        <taxon>Cytophagia</taxon>
        <taxon>Cytophagales</taxon>
        <taxon>Fulvivirgaceae</taxon>
        <taxon>Chryseolinea</taxon>
    </lineage>
</organism>
<evidence type="ECO:0000313" key="2">
    <source>
        <dbReference type="Proteomes" id="UP000184212"/>
    </source>
</evidence>
<dbReference type="EMBL" id="FQWQ01000001">
    <property type="protein sequence ID" value="SHG56874.1"/>
    <property type="molecule type" value="Genomic_DNA"/>
</dbReference>
<protein>
    <submittedName>
        <fullName evidence="1">Uncharacterized protein</fullName>
    </submittedName>
</protein>
<evidence type="ECO:0000313" key="1">
    <source>
        <dbReference type="EMBL" id="SHG56874.1"/>
    </source>
</evidence>
<sequence length="60" mass="6825">MFAFKCVFIRHYVPSRFMLVKNTNMGGVPFGRKKLAGESIQQPALDVSLPYQLFANIIFS</sequence>
<accession>A0A1M5KVN5</accession>
<proteinExistence type="predicted"/>
<dbReference type="STRING" id="947013.SAMN04488109_0868"/>
<dbReference type="Proteomes" id="UP000184212">
    <property type="component" value="Unassembled WGS sequence"/>
</dbReference>
<reference evidence="1 2" key="1">
    <citation type="submission" date="2016-11" db="EMBL/GenBank/DDBJ databases">
        <authorList>
            <person name="Jaros S."/>
            <person name="Januszkiewicz K."/>
            <person name="Wedrychowicz H."/>
        </authorList>
    </citation>
    <scope>NUCLEOTIDE SEQUENCE [LARGE SCALE GENOMIC DNA]</scope>
    <source>
        <strain evidence="1 2">DSM 24574</strain>
    </source>
</reference>